<proteinExistence type="predicted"/>
<dbReference type="RefSeq" id="WP_014836927.1">
    <property type="nucleotide sequence ID" value="NZ_CP021417.2"/>
</dbReference>
<reference evidence="1 2" key="2">
    <citation type="journal article" date="2020" name="Antonie Van Leeuwenhoek">
        <title>Phylogenomic characterisation of a novel corynebacterial species pathogenic to animals.</title>
        <authorList>
            <person name="Moller J."/>
            <person name="Musella L."/>
            <person name="Melnikov V."/>
            <person name="Geissdorfer W."/>
            <person name="Burkovski A."/>
            <person name="Sangal V."/>
        </authorList>
    </citation>
    <scope>NUCLEOTIDE SEQUENCE [LARGE SCALE GENOMIC DNA]</scope>
    <source>
        <strain evidence="1 2">PO100/5</strain>
    </source>
</reference>
<keyword evidence="2" id="KW-1185">Reference proteome</keyword>
<dbReference type="KEGG" id="csil:CBE74_11380"/>
<dbReference type="eggNOG" id="ENOG5032Z1I">
    <property type="taxonomic scope" value="Bacteria"/>
</dbReference>
<dbReference type="EMBL" id="CP021417">
    <property type="protein sequence ID" value="ARU46943.1"/>
    <property type="molecule type" value="Genomic_DNA"/>
</dbReference>
<dbReference type="OrthoDB" id="4424402at2"/>
<dbReference type="Pfam" id="PF20079">
    <property type="entry name" value="DUF6474"/>
    <property type="match status" value="1"/>
</dbReference>
<evidence type="ECO:0000313" key="1">
    <source>
        <dbReference type="EMBL" id="ARU46943.1"/>
    </source>
</evidence>
<dbReference type="KEGG" id="cun:Cul210932_2214"/>
<dbReference type="Proteomes" id="UP000195652">
    <property type="component" value="Chromosome"/>
</dbReference>
<evidence type="ECO:0000313" key="2">
    <source>
        <dbReference type="Proteomes" id="UP000195652"/>
    </source>
</evidence>
<gene>
    <name evidence="1" type="ORF">CBE74_11380</name>
</gene>
<dbReference type="STRING" id="65058.Cul210931_2170"/>
<reference evidence="1 2" key="1">
    <citation type="journal article" date="2014" name="BMC Vet. Res.">
        <title>First report of Corynebacterium pseudotuberculosis from caseous lymphadenitis lesions in Black Alentejano pig (Sus scrofa domesticus).</title>
        <authorList>
            <person name="Oliveira M."/>
            <person name="Barroco C."/>
            <person name="Mottola C."/>
            <person name="Santos R."/>
            <person name="Lemsaddek A."/>
            <person name="Tavares L."/>
            <person name="Semedo-Lemsaddek T."/>
        </authorList>
    </citation>
    <scope>NUCLEOTIDE SEQUENCE [LARGE SCALE GENOMIC DNA]</scope>
    <source>
        <strain evidence="1 2">PO100/5</strain>
    </source>
</reference>
<dbReference type="AlphaFoldDB" id="A0A0E3N7L6"/>
<sequence length="210" mass="23723">MGLFESIRKARAKTKAEIKAAKVRARQEAKEAAKLEYKRDKFLARQEKKLLKEEKKGLKAKRKHDEKMAKNTLEQLKAGKFNKNNVLRYAGAARAVIPVALPLIYRGITMAKEEAAKRRAMKLGVSADDLGRFSGHGAEIKARIAGMRSSVKLSSLPKGFVTDVEQRLQDLDFAVDNAEFMTPELRQRSHRSIHKDLDQLGRQIQNKIEG</sequence>
<dbReference type="KEGG" id="cuq:Cul210931_2170"/>
<protein>
    <submittedName>
        <fullName evidence="1">DUF6474 family protein</fullName>
    </submittedName>
</protein>
<organism evidence="1 2">
    <name type="scientific">Corynebacterium silvaticum</name>
    <dbReference type="NCBI Taxonomy" id="2320431"/>
    <lineage>
        <taxon>Bacteria</taxon>
        <taxon>Bacillati</taxon>
        <taxon>Actinomycetota</taxon>
        <taxon>Actinomycetes</taxon>
        <taxon>Mycobacteriales</taxon>
        <taxon>Corynebacteriaceae</taxon>
        <taxon>Corynebacterium</taxon>
    </lineage>
</organism>
<dbReference type="InterPro" id="IPR045522">
    <property type="entry name" value="DUF6474"/>
</dbReference>
<dbReference type="KEGG" id="cuj:CUL131002_2124"/>
<reference evidence="1 2" key="4">
    <citation type="journal article" date="2020" name="PLoS ONE">
        <title>Taxonomic classification of strain PO100/5 shows a broader geographic distribution and genetic markers of the recently described Corynebacterium silvaticum.</title>
        <authorList>
            <person name="Viana M.V.C."/>
            <person name="Profeta R."/>
            <person name="da Silva A.L."/>
            <person name="Hurtado R."/>
            <person name="Cerqueira J.C."/>
            <person name="Ribeiro B.F.S."/>
            <person name="Almeida M.O."/>
            <person name="Morais-Rodrigues F."/>
            <person name="Soares S.C."/>
            <person name="Oliveira M."/>
            <person name="Tavares L."/>
            <person name="Figueiredo H."/>
            <person name="Wattam A.R."/>
            <person name="Barh D."/>
            <person name="Ghosh P."/>
            <person name="Silva A."/>
            <person name="Azevedo V."/>
        </authorList>
    </citation>
    <scope>NUCLEOTIDE SEQUENCE [LARGE SCALE GENOMIC DNA]</scope>
    <source>
        <strain evidence="1 2">PO100/5</strain>
    </source>
</reference>
<name>A0A0E3N7L6_9CORY</name>
<accession>A0A0E3N7L6</accession>
<dbReference type="GeneID" id="75008812"/>
<dbReference type="KEGG" id="cuz:Cul05146_2210"/>
<reference evidence="1 2" key="3">
    <citation type="journal article" date="2020" name="Int. J. Syst. Evol. Microbiol.">
        <title>Corynebacterium silvaticum sp. nov., a unique group of NTTB corynebacteria in wild boar and roe deer.</title>
        <authorList>
            <person name="Dangel A."/>
            <person name="Berger A."/>
            <person name="Rau J."/>
            <person name="Eisenberg T."/>
            <person name="Kampfer P."/>
            <person name="Margos G."/>
            <person name="Contzen M."/>
            <person name="Busse H.J."/>
            <person name="Konrad R."/>
            <person name="Peters M."/>
            <person name="Sting R."/>
            <person name="Sing A."/>
        </authorList>
    </citation>
    <scope>NUCLEOTIDE SEQUENCE [LARGE SCALE GENOMIC DNA]</scope>
    <source>
        <strain evidence="1 2">PO100/5</strain>
    </source>
</reference>